<evidence type="ECO:0000313" key="1">
    <source>
        <dbReference type="EMBL" id="DAD40860.1"/>
    </source>
</evidence>
<sequence>MFILQRKNNEAAHLLVSKDFGDPLLLENQPPL</sequence>
<organism evidence="1 2">
    <name type="scientific">Nelumbo nucifera</name>
    <name type="common">Sacred lotus</name>
    <dbReference type="NCBI Taxonomy" id="4432"/>
    <lineage>
        <taxon>Eukaryota</taxon>
        <taxon>Viridiplantae</taxon>
        <taxon>Streptophyta</taxon>
        <taxon>Embryophyta</taxon>
        <taxon>Tracheophyta</taxon>
        <taxon>Spermatophyta</taxon>
        <taxon>Magnoliopsida</taxon>
        <taxon>Proteales</taxon>
        <taxon>Nelumbonaceae</taxon>
        <taxon>Nelumbo</taxon>
    </lineage>
</organism>
<proteinExistence type="predicted"/>
<comment type="caution">
    <text evidence="1">The sequence shown here is derived from an EMBL/GenBank/DDBJ whole genome shotgun (WGS) entry which is preliminary data.</text>
</comment>
<keyword evidence="2" id="KW-1185">Reference proteome</keyword>
<evidence type="ECO:0000313" key="2">
    <source>
        <dbReference type="Proteomes" id="UP000607653"/>
    </source>
</evidence>
<reference evidence="1 2" key="1">
    <citation type="journal article" date="2020" name="Mol. Biol. Evol.">
        <title>Distinct Expression and Methylation Patterns for Genes with Different Fates following a Single Whole-Genome Duplication in Flowering Plants.</title>
        <authorList>
            <person name="Shi T."/>
            <person name="Rahmani R.S."/>
            <person name="Gugger P.F."/>
            <person name="Wang M."/>
            <person name="Li H."/>
            <person name="Zhang Y."/>
            <person name="Li Z."/>
            <person name="Wang Q."/>
            <person name="Van de Peer Y."/>
            <person name="Marchal K."/>
            <person name="Chen J."/>
        </authorList>
    </citation>
    <scope>NUCLEOTIDE SEQUENCE [LARGE SCALE GENOMIC DNA]</scope>
    <source>
        <tissue evidence="1">Leaf</tissue>
    </source>
</reference>
<protein>
    <submittedName>
        <fullName evidence="1">Uncharacterized protein</fullName>
    </submittedName>
</protein>
<accession>A0A822Z8D5</accession>
<dbReference type="AlphaFoldDB" id="A0A822Z8D5"/>
<dbReference type="EMBL" id="DUZY01000005">
    <property type="protein sequence ID" value="DAD40860.1"/>
    <property type="molecule type" value="Genomic_DNA"/>
</dbReference>
<gene>
    <name evidence="1" type="ORF">HUJ06_015183</name>
</gene>
<name>A0A822Z8D5_NELNU</name>
<dbReference type="Proteomes" id="UP000607653">
    <property type="component" value="Unassembled WGS sequence"/>
</dbReference>